<dbReference type="Proteomes" id="UP000324797">
    <property type="component" value="Unassembled WGS sequence"/>
</dbReference>
<evidence type="ECO:0000313" key="3">
    <source>
        <dbReference type="EMBL" id="TYO65575.1"/>
    </source>
</evidence>
<evidence type="ECO:0000259" key="2">
    <source>
        <dbReference type="Pfam" id="PF12849"/>
    </source>
</evidence>
<dbReference type="InterPro" id="IPR052738">
    <property type="entry name" value="ABC-Tungstate_binding"/>
</dbReference>
<dbReference type="Gene3D" id="3.40.190.10">
    <property type="entry name" value="Periplasmic binding protein-like II"/>
    <property type="match status" value="2"/>
</dbReference>
<comment type="caution">
    <text evidence="3">The sequence shown here is derived from an EMBL/GenBank/DDBJ whole genome shotgun (WGS) entry which is preliminary data.</text>
</comment>
<feature type="signal peptide" evidence="1">
    <location>
        <begin position="1"/>
        <end position="24"/>
    </location>
</feature>
<dbReference type="AlphaFoldDB" id="A0A5S4YQC8"/>
<accession>A0A5S4YQC8</accession>
<dbReference type="PANTHER" id="PTHR37945">
    <property type="entry name" value="EXTRACELLULAR TUNGSTATE BINDING PROTEIN"/>
    <property type="match status" value="1"/>
</dbReference>
<gene>
    <name evidence="3" type="ORF">FXV83_16735</name>
</gene>
<dbReference type="EMBL" id="VSTH01000051">
    <property type="protein sequence ID" value="TYO65575.1"/>
    <property type="molecule type" value="Genomic_DNA"/>
</dbReference>
<reference evidence="3 4" key="1">
    <citation type="submission" date="2019-08" db="EMBL/GenBank/DDBJ databases">
        <title>Bradyrhizobium hipponensis sp. nov., a rhizobium isolated from a Lupinus angustifolius root nodule in Tunisia.</title>
        <authorList>
            <person name="Off K."/>
            <person name="Rejili M."/>
            <person name="Mars M."/>
            <person name="Brachmann A."/>
            <person name="Marin M."/>
        </authorList>
    </citation>
    <scope>NUCLEOTIDE SEQUENCE [LARGE SCALE GENOMIC DNA]</scope>
    <source>
        <strain evidence="4">aSej3</strain>
    </source>
</reference>
<dbReference type="SUPFAM" id="SSF53850">
    <property type="entry name" value="Periplasmic binding protein-like II"/>
    <property type="match status" value="1"/>
</dbReference>
<feature type="chain" id="PRO_5024285895" evidence="1">
    <location>
        <begin position="25"/>
        <end position="276"/>
    </location>
</feature>
<keyword evidence="1" id="KW-0732">Signal</keyword>
<dbReference type="PANTHER" id="PTHR37945:SF1">
    <property type="entry name" value="EXTRACELLULAR TUNGSTATE BINDING PROTEIN"/>
    <property type="match status" value="1"/>
</dbReference>
<dbReference type="Pfam" id="PF12849">
    <property type="entry name" value="PBP_like_2"/>
    <property type="match status" value="1"/>
</dbReference>
<feature type="domain" description="PBP" evidence="2">
    <location>
        <begin position="22"/>
        <end position="251"/>
    </location>
</feature>
<name>A0A5S4YQC8_9BRAD</name>
<keyword evidence="4" id="KW-1185">Reference proteome</keyword>
<evidence type="ECO:0000256" key="1">
    <source>
        <dbReference type="SAM" id="SignalP"/>
    </source>
</evidence>
<protein>
    <submittedName>
        <fullName evidence="3">Tungsten ABC transporter permease</fullName>
    </submittedName>
</protein>
<organism evidence="3 4">
    <name type="scientific">Bradyrhizobium hipponense</name>
    <dbReference type="NCBI Taxonomy" id="2605638"/>
    <lineage>
        <taxon>Bacteria</taxon>
        <taxon>Pseudomonadati</taxon>
        <taxon>Pseudomonadota</taxon>
        <taxon>Alphaproteobacteria</taxon>
        <taxon>Hyphomicrobiales</taxon>
        <taxon>Nitrobacteraceae</taxon>
        <taxon>Bradyrhizobium</taxon>
    </lineage>
</organism>
<dbReference type="InterPro" id="IPR024370">
    <property type="entry name" value="PBP_domain"/>
</dbReference>
<proteinExistence type="predicted"/>
<sequence length="276" mass="29564">MAFRLSAAFALLCGLAAGVAASSAEDRQIVLATTTATQESGLLDYLLPIFRDKTGIEVTVIARRADEVLDGARRGEVDVVLMHARPQEEKFVADGFGAKRFDVMYNDYVLIGPRSDPAGVKGKDIATALKAIEAKGAPFVTRGDRSGAHAAELALWIVAGIDIASAKGAWYREAGKGMAAALDAARAAKAYVLSDRGSWISFKERGDLDIVVEGDKRLLNQYGVMLVNPEKFPNVKEELAQAFIDWLISPEGQAVIAAYKVDGQQLFFPNADKSGG</sequence>
<evidence type="ECO:0000313" key="4">
    <source>
        <dbReference type="Proteomes" id="UP000324797"/>
    </source>
</evidence>
<dbReference type="RefSeq" id="WP_148740509.1">
    <property type="nucleotide sequence ID" value="NZ_VSTH01000051.1"/>
</dbReference>